<dbReference type="GO" id="GO:0006955">
    <property type="term" value="P:immune response"/>
    <property type="evidence" value="ECO:0007669"/>
    <property type="project" value="TreeGrafter"/>
</dbReference>
<dbReference type="InterPro" id="IPR013106">
    <property type="entry name" value="Ig_V-set"/>
</dbReference>
<comment type="caution">
    <text evidence="13">The sequence shown here is derived from an EMBL/GenBank/DDBJ whole genome shotgun (WGS) entry which is preliminary data.</text>
</comment>
<proteinExistence type="predicted"/>
<dbReference type="GO" id="GO:0042102">
    <property type="term" value="P:positive regulation of T cell proliferation"/>
    <property type="evidence" value="ECO:0007669"/>
    <property type="project" value="TreeGrafter"/>
</dbReference>
<dbReference type="Pfam" id="PF07686">
    <property type="entry name" value="V-set"/>
    <property type="match status" value="2"/>
</dbReference>
<dbReference type="SUPFAM" id="SSF48726">
    <property type="entry name" value="Immunoglobulin"/>
    <property type="match status" value="3"/>
</dbReference>
<keyword evidence="4" id="KW-0732">Signal</keyword>
<evidence type="ECO:0000256" key="7">
    <source>
        <dbReference type="ARBA" id="ARBA00023157"/>
    </source>
</evidence>
<evidence type="ECO:0000256" key="3">
    <source>
        <dbReference type="ARBA" id="ARBA00022692"/>
    </source>
</evidence>
<dbReference type="Proteomes" id="UP001221898">
    <property type="component" value="Unassembled WGS sequence"/>
</dbReference>
<keyword evidence="6" id="KW-0472">Membrane</keyword>
<keyword evidence="8" id="KW-0675">Receptor</keyword>
<organism evidence="13 14">
    <name type="scientific">Aldrovandia affinis</name>
    <dbReference type="NCBI Taxonomy" id="143900"/>
    <lineage>
        <taxon>Eukaryota</taxon>
        <taxon>Metazoa</taxon>
        <taxon>Chordata</taxon>
        <taxon>Craniata</taxon>
        <taxon>Vertebrata</taxon>
        <taxon>Euteleostomi</taxon>
        <taxon>Actinopterygii</taxon>
        <taxon>Neopterygii</taxon>
        <taxon>Teleostei</taxon>
        <taxon>Notacanthiformes</taxon>
        <taxon>Halosauridae</taxon>
        <taxon>Aldrovandia</taxon>
    </lineage>
</organism>
<dbReference type="Gene3D" id="2.60.40.10">
    <property type="entry name" value="Immunoglobulins"/>
    <property type="match status" value="3"/>
</dbReference>
<dbReference type="PROSITE" id="PS50835">
    <property type="entry name" value="IG_LIKE"/>
    <property type="match status" value="2"/>
</dbReference>
<dbReference type="GO" id="GO:0031295">
    <property type="term" value="P:T cell costimulation"/>
    <property type="evidence" value="ECO:0007669"/>
    <property type="project" value="TreeGrafter"/>
</dbReference>
<protein>
    <recommendedName>
        <fullName evidence="12">Ig-like domain-containing protein</fullName>
    </recommendedName>
</protein>
<keyword evidence="14" id="KW-1185">Reference proteome</keyword>
<dbReference type="PANTHER" id="PTHR25466:SF14">
    <property type="entry name" value="BUTYROPHILIN SUBFAMILY 2 MEMBER A2-LIKE-RELATED"/>
    <property type="match status" value="1"/>
</dbReference>
<dbReference type="AlphaFoldDB" id="A0AAD7T481"/>
<dbReference type="GO" id="GO:0009897">
    <property type="term" value="C:external side of plasma membrane"/>
    <property type="evidence" value="ECO:0007669"/>
    <property type="project" value="TreeGrafter"/>
</dbReference>
<evidence type="ECO:0000256" key="10">
    <source>
        <dbReference type="ARBA" id="ARBA00023319"/>
    </source>
</evidence>
<reference evidence="13" key="1">
    <citation type="journal article" date="2023" name="Science">
        <title>Genome structures resolve the early diversification of teleost fishes.</title>
        <authorList>
            <person name="Parey E."/>
            <person name="Louis A."/>
            <person name="Montfort J."/>
            <person name="Bouchez O."/>
            <person name="Roques C."/>
            <person name="Iampietro C."/>
            <person name="Lluch J."/>
            <person name="Castinel A."/>
            <person name="Donnadieu C."/>
            <person name="Desvignes T."/>
            <person name="Floi Bucao C."/>
            <person name="Jouanno E."/>
            <person name="Wen M."/>
            <person name="Mejri S."/>
            <person name="Dirks R."/>
            <person name="Jansen H."/>
            <person name="Henkel C."/>
            <person name="Chen W.J."/>
            <person name="Zahm M."/>
            <person name="Cabau C."/>
            <person name="Klopp C."/>
            <person name="Thompson A.W."/>
            <person name="Robinson-Rechavi M."/>
            <person name="Braasch I."/>
            <person name="Lecointre G."/>
            <person name="Bobe J."/>
            <person name="Postlethwait J.H."/>
            <person name="Berthelot C."/>
            <person name="Roest Crollius H."/>
            <person name="Guiguen Y."/>
        </authorList>
    </citation>
    <scope>NUCLEOTIDE SEQUENCE</scope>
    <source>
        <strain evidence="13">NC1722</strain>
    </source>
</reference>
<keyword evidence="3" id="KW-0812">Transmembrane</keyword>
<gene>
    <name evidence="13" type="ORF">AAFF_G00091470</name>
</gene>
<evidence type="ECO:0000256" key="6">
    <source>
        <dbReference type="ARBA" id="ARBA00023136"/>
    </source>
</evidence>
<evidence type="ECO:0000256" key="9">
    <source>
        <dbReference type="ARBA" id="ARBA00023180"/>
    </source>
</evidence>
<dbReference type="GO" id="GO:0071222">
    <property type="term" value="P:cellular response to lipopolysaccharide"/>
    <property type="evidence" value="ECO:0007669"/>
    <property type="project" value="TreeGrafter"/>
</dbReference>
<name>A0AAD7T481_9TELE</name>
<keyword evidence="9" id="KW-0325">Glycoprotein</keyword>
<evidence type="ECO:0000313" key="14">
    <source>
        <dbReference type="Proteomes" id="UP001221898"/>
    </source>
</evidence>
<dbReference type="PANTHER" id="PTHR25466">
    <property type="entry name" value="T-LYMPHOCYTE ACTIVATION ANTIGEN"/>
    <property type="match status" value="1"/>
</dbReference>
<keyword evidence="2" id="KW-1003">Cell membrane</keyword>
<dbReference type="SMART" id="SM00409">
    <property type="entry name" value="IG"/>
    <property type="match status" value="2"/>
</dbReference>
<dbReference type="InterPro" id="IPR051713">
    <property type="entry name" value="T-cell_Activation_Regulation"/>
</dbReference>
<dbReference type="InterPro" id="IPR007110">
    <property type="entry name" value="Ig-like_dom"/>
</dbReference>
<evidence type="ECO:0000256" key="11">
    <source>
        <dbReference type="SAM" id="MobiDB-lite"/>
    </source>
</evidence>
<dbReference type="GO" id="GO:0007166">
    <property type="term" value="P:cell surface receptor signaling pathway"/>
    <property type="evidence" value="ECO:0007669"/>
    <property type="project" value="TreeGrafter"/>
</dbReference>
<evidence type="ECO:0000256" key="2">
    <source>
        <dbReference type="ARBA" id="ARBA00022475"/>
    </source>
</evidence>
<dbReference type="InterPro" id="IPR013783">
    <property type="entry name" value="Ig-like_fold"/>
</dbReference>
<evidence type="ECO:0000259" key="12">
    <source>
        <dbReference type="PROSITE" id="PS50835"/>
    </source>
</evidence>
<dbReference type="InterPro" id="IPR003599">
    <property type="entry name" value="Ig_sub"/>
</dbReference>
<sequence length="436" mass="48894">MGPDHSTAVKGYNTEESSSIQRHKKHGRSHTAVQSPSALTGNNDSSDLTRNRIHIWAHVTLVKKAMAMAHVLACTLAWILALTDGKIPDIRVTCLFSEDCMLPCSFKPTGEEVITWSRQDVSVHSFLHDRDQLDKQYVHYRGRTSLFPEQITHGNASLLLRLCNTRDRGRYRCHVTSALGQQESFVIAKVEAPVRALTLEMTRLSGYEEIKCSSQDIYPAPHVWWFTDPPAPLDALKPTTRKTANKNGLYSVESKLRKLPGNVSDIYTYFCTVNSSYDMQPWRASLQERVLTSEEGGELTIPCLAPMALHNFTLAWTFTRANEPEDILTFDSQTGQTSNHWTGQARVDQNHVLSGDGSLLLQSPRNMEHTGIYTCTFSVSRNHHLVHACVNITTIAGNKLSQDYTLYCTSFTGTGSQINGSEEEQRLRVCEFESQG</sequence>
<feature type="domain" description="Ig-like" evidence="12">
    <location>
        <begin position="84"/>
        <end position="188"/>
    </location>
</feature>
<feature type="region of interest" description="Disordered" evidence="11">
    <location>
        <begin position="1"/>
        <end position="45"/>
    </location>
</feature>
<dbReference type="EMBL" id="JAINUG010000016">
    <property type="protein sequence ID" value="KAJ8413151.1"/>
    <property type="molecule type" value="Genomic_DNA"/>
</dbReference>
<keyword evidence="5" id="KW-1133">Transmembrane helix</keyword>
<feature type="compositionally biased region" description="Polar residues" evidence="11">
    <location>
        <begin position="31"/>
        <end position="45"/>
    </location>
</feature>
<evidence type="ECO:0000256" key="5">
    <source>
        <dbReference type="ARBA" id="ARBA00022989"/>
    </source>
</evidence>
<evidence type="ECO:0000313" key="13">
    <source>
        <dbReference type="EMBL" id="KAJ8413151.1"/>
    </source>
</evidence>
<accession>A0AAD7T481</accession>
<keyword evidence="10" id="KW-0393">Immunoglobulin domain</keyword>
<dbReference type="InterPro" id="IPR036179">
    <property type="entry name" value="Ig-like_dom_sf"/>
</dbReference>
<evidence type="ECO:0000256" key="8">
    <source>
        <dbReference type="ARBA" id="ARBA00023170"/>
    </source>
</evidence>
<feature type="domain" description="Ig-like" evidence="12">
    <location>
        <begin position="281"/>
        <end position="393"/>
    </location>
</feature>
<dbReference type="GO" id="GO:0042130">
    <property type="term" value="P:negative regulation of T cell proliferation"/>
    <property type="evidence" value="ECO:0007669"/>
    <property type="project" value="TreeGrafter"/>
</dbReference>
<keyword evidence="7" id="KW-1015">Disulfide bond</keyword>
<comment type="subcellular location">
    <subcellularLocation>
        <location evidence="1">Cell membrane</location>
        <topology evidence="1">Single-pass type I membrane protein</topology>
    </subcellularLocation>
</comment>
<evidence type="ECO:0000256" key="4">
    <source>
        <dbReference type="ARBA" id="ARBA00022729"/>
    </source>
</evidence>
<dbReference type="FunFam" id="2.60.40.10:FF:000142">
    <property type="entry name" value="V-set domain-containing T-cell activation inhibitor 1"/>
    <property type="match status" value="1"/>
</dbReference>
<evidence type="ECO:0000256" key="1">
    <source>
        <dbReference type="ARBA" id="ARBA00004251"/>
    </source>
</evidence>